<gene>
    <name evidence="2" type="ORF">PISMIDRAFT_680718</name>
</gene>
<evidence type="ECO:0000313" key="2">
    <source>
        <dbReference type="EMBL" id="KIK21973.1"/>
    </source>
</evidence>
<name>A0A0C9ZQJ1_9AGAM</name>
<proteinExistence type="predicted"/>
<evidence type="ECO:0000313" key="3">
    <source>
        <dbReference type="Proteomes" id="UP000054018"/>
    </source>
</evidence>
<keyword evidence="3" id="KW-1185">Reference proteome</keyword>
<dbReference type="EMBL" id="KN833744">
    <property type="protein sequence ID" value="KIK21973.1"/>
    <property type="molecule type" value="Genomic_DNA"/>
</dbReference>
<dbReference type="AlphaFoldDB" id="A0A0C9ZQJ1"/>
<accession>A0A0C9ZQJ1</accession>
<feature type="region of interest" description="Disordered" evidence="1">
    <location>
        <begin position="584"/>
        <end position="612"/>
    </location>
</feature>
<dbReference type="HOGENOM" id="CLU_012625_1_0_1"/>
<reference evidence="2 3" key="1">
    <citation type="submission" date="2014-04" db="EMBL/GenBank/DDBJ databases">
        <authorList>
            <consortium name="DOE Joint Genome Institute"/>
            <person name="Kuo A."/>
            <person name="Kohler A."/>
            <person name="Costa M.D."/>
            <person name="Nagy L.G."/>
            <person name="Floudas D."/>
            <person name="Copeland A."/>
            <person name="Barry K.W."/>
            <person name="Cichocki N."/>
            <person name="Veneault-Fourrey C."/>
            <person name="LaButti K."/>
            <person name="Lindquist E.A."/>
            <person name="Lipzen A."/>
            <person name="Lundell T."/>
            <person name="Morin E."/>
            <person name="Murat C."/>
            <person name="Sun H."/>
            <person name="Tunlid A."/>
            <person name="Henrissat B."/>
            <person name="Grigoriev I.V."/>
            <person name="Hibbett D.S."/>
            <person name="Martin F."/>
            <person name="Nordberg H.P."/>
            <person name="Cantor M.N."/>
            <person name="Hua S.X."/>
        </authorList>
    </citation>
    <scope>NUCLEOTIDE SEQUENCE [LARGE SCALE GENOMIC DNA]</scope>
    <source>
        <strain evidence="2 3">441</strain>
    </source>
</reference>
<reference evidence="3" key="2">
    <citation type="submission" date="2015-01" db="EMBL/GenBank/DDBJ databases">
        <title>Evolutionary Origins and Diversification of the Mycorrhizal Mutualists.</title>
        <authorList>
            <consortium name="DOE Joint Genome Institute"/>
            <consortium name="Mycorrhizal Genomics Consortium"/>
            <person name="Kohler A."/>
            <person name="Kuo A."/>
            <person name="Nagy L.G."/>
            <person name="Floudas D."/>
            <person name="Copeland A."/>
            <person name="Barry K.W."/>
            <person name="Cichocki N."/>
            <person name="Veneault-Fourrey C."/>
            <person name="LaButti K."/>
            <person name="Lindquist E.A."/>
            <person name="Lipzen A."/>
            <person name="Lundell T."/>
            <person name="Morin E."/>
            <person name="Murat C."/>
            <person name="Riley R."/>
            <person name="Ohm R."/>
            <person name="Sun H."/>
            <person name="Tunlid A."/>
            <person name="Henrissat B."/>
            <person name="Grigoriev I.V."/>
            <person name="Hibbett D.S."/>
            <person name="Martin F."/>
        </authorList>
    </citation>
    <scope>NUCLEOTIDE SEQUENCE [LARGE SCALE GENOMIC DNA]</scope>
    <source>
        <strain evidence="3">441</strain>
    </source>
</reference>
<sequence>MSQDPTTSSGSEQGSALADDEHFIRRSAEELRKELDVRMRFVWRVIESLLLDEVKCYCCPRVEELWFSIIEGDDDDDDDDLWLWVDGDEKWLTKQNIRYWMKPDPTAWPSAQSALRRRIARKRYPPATARNEKVRNATPEQRICAIAWLIVSSKGVANLFASHGRTPPTLRTPHIADTLSRIIRKNWDASPSRTDDWESALTRSAEDGCICSPVHFYGLRGWFDVMVWLEDIPPVLVVGDEPCVRCRSLLESRYEVIVAKCAVTLQVSFLDIFCNYYGYETKQDFSPPLGPTARLQANRTLEPLMKKHGCNVRFSPLVNRYPDCLRPRVADLFCGSNPSCQDGLSSTGLPDDILDGAYDPWVVLGIIALASYDPITAKGTDFHDENWHSYLSSFLHRSLKCFDMPVLPRLSSTGFTLCHTLDQDDLEERSFGQVFHDLDDDSDWVRSHLDGRQLRLTTAVTVAVTTFLRNKDVDLHSCRRCQSVCMEFPAGIPSTVGFEVANSGDRDNALGQGPSSPLQGSLELSMQEPVGMEAFTNVLRRKPTLSKDEIHSRVTGELHRLRQYLDSFGLDILDCLQHSDGGNRPYLRNTRESTLPRHLPGRSISSSSMRSKSDKVEEVKDKLLGMLRELNLPYERLPWYTLEKDLKKHGCALVNWPAGVVRKRGNRGIHDLSAVEVSTLYEAITHPDESRRLRICRCSSTLTVVPVNHTSTTASGSKRPLEELNSPGHPSRRIRFRDMTSKVSQQHLSDLQAGGASGS</sequence>
<feature type="region of interest" description="Disordered" evidence="1">
    <location>
        <begin position="709"/>
        <end position="733"/>
    </location>
</feature>
<dbReference type="OrthoDB" id="2686862at2759"/>
<dbReference type="Proteomes" id="UP000054018">
    <property type="component" value="Unassembled WGS sequence"/>
</dbReference>
<protein>
    <submittedName>
        <fullName evidence="2">Uncharacterized protein</fullName>
    </submittedName>
</protein>
<evidence type="ECO:0000256" key="1">
    <source>
        <dbReference type="SAM" id="MobiDB-lite"/>
    </source>
</evidence>
<organism evidence="2 3">
    <name type="scientific">Pisolithus microcarpus 441</name>
    <dbReference type="NCBI Taxonomy" id="765257"/>
    <lineage>
        <taxon>Eukaryota</taxon>
        <taxon>Fungi</taxon>
        <taxon>Dikarya</taxon>
        <taxon>Basidiomycota</taxon>
        <taxon>Agaricomycotina</taxon>
        <taxon>Agaricomycetes</taxon>
        <taxon>Agaricomycetidae</taxon>
        <taxon>Boletales</taxon>
        <taxon>Sclerodermatineae</taxon>
        <taxon>Pisolithaceae</taxon>
        <taxon>Pisolithus</taxon>
    </lineage>
</organism>